<protein>
    <submittedName>
        <fullName evidence="1">Uncharacterized protein</fullName>
    </submittedName>
</protein>
<organism evidence="1 2">
    <name type="scientific">Halobacillus litoralis</name>
    <dbReference type="NCBI Taxonomy" id="45668"/>
    <lineage>
        <taxon>Bacteria</taxon>
        <taxon>Bacillati</taxon>
        <taxon>Bacillota</taxon>
        <taxon>Bacilli</taxon>
        <taxon>Bacillales</taxon>
        <taxon>Bacillaceae</taxon>
        <taxon>Halobacillus</taxon>
    </lineage>
</organism>
<dbReference type="RefSeq" id="WP_128527024.1">
    <property type="nucleotide sequence ID" value="NZ_CP026119.1"/>
</dbReference>
<dbReference type="AlphaFoldDB" id="A0A410MJG1"/>
<geneLocation type="plasmid" evidence="2">
    <name>pldw-31</name>
</geneLocation>
<keyword evidence="1" id="KW-0614">Plasmid</keyword>
<proteinExistence type="predicted"/>
<dbReference type="OrthoDB" id="2828108at2"/>
<dbReference type="EMBL" id="CP026119">
    <property type="protein sequence ID" value="QAS54795.1"/>
    <property type="molecule type" value="Genomic_DNA"/>
</dbReference>
<sequence length="288" mass="34067">MTEKNLEYKELFKYTEQKLQSHFQNNDDFNKQFAIMEQYYYNKVENIINNDDKNKFQELFFTSVKSQFFNGYYIVREFLYLDPTALKDEFYAQPKGYITEDAAMLMNGLNQNGQIEAIYTESLNDLVKWLITRYENVRELLRQISFEIVCLGATQAIMDEKDSKERMVSGISERGFLGPLTDINFLNPQIYSTSVVYSQGIETWTLHYWSALNKEDDRAGDVSVYMVEVDGYKQYHLNIYLSKNIFSFEREELLRIILAKLMTYRGIGRSQIMVNFAVVEDFYILVQE</sequence>
<evidence type="ECO:0000313" key="1">
    <source>
        <dbReference type="EMBL" id="QAS54795.1"/>
    </source>
</evidence>
<accession>A0A410MJG1</accession>
<reference evidence="1 2" key="1">
    <citation type="submission" date="2018-01" db="EMBL/GenBank/DDBJ databases">
        <title>The whole genome sequencing and assembly of Halobacillus litoralis ERB031 strain.</title>
        <authorList>
            <person name="Lee S.-J."/>
            <person name="Park M.-K."/>
            <person name="Kim J.-Y."/>
            <person name="Lee Y.-J."/>
            <person name="Yi H."/>
            <person name="Bahn Y.-S."/>
            <person name="Kim J.F."/>
            <person name="Lee D.-W."/>
        </authorList>
    </citation>
    <scope>NUCLEOTIDE SEQUENCE [LARGE SCALE GENOMIC DNA]</scope>
    <source>
        <strain evidence="1 2">ERB 031</strain>
        <plasmid evidence="2">pldw-31</plasmid>
    </source>
</reference>
<evidence type="ECO:0000313" key="2">
    <source>
        <dbReference type="Proteomes" id="UP000287756"/>
    </source>
</evidence>
<dbReference type="KEGG" id="hli:HLI_21305"/>
<name>A0A410MJG1_9BACI</name>
<gene>
    <name evidence="1" type="ORF">HLI_21305</name>
</gene>
<dbReference type="Proteomes" id="UP000287756">
    <property type="component" value="Plasmid pLDW-31"/>
</dbReference>